<reference evidence="2 3" key="1">
    <citation type="submission" date="2017-12" db="EMBL/GenBank/DDBJ databases">
        <authorList>
            <person name="Paulsen S."/>
            <person name="Gram L.K."/>
        </authorList>
    </citation>
    <scope>NUCLEOTIDE SEQUENCE [LARGE SCALE GENOMIC DNA]</scope>
    <source>
        <strain evidence="2 3">S2897</strain>
    </source>
</reference>
<accession>A0A5S3Z6N4</accession>
<dbReference type="Proteomes" id="UP000305874">
    <property type="component" value="Unassembled WGS sequence"/>
</dbReference>
<name>A0A5S3Z6N4_9GAMM</name>
<dbReference type="EMBL" id="PNCG01000005">
    <property type="protein sequence ID" value="TMP87540.1"/>
    <property type="molecule type" value="Genomic_DNA"/>
</dbReference>
<proteinExistence type="predicted"/>
<gene>
    <name evidence="2" type="ORF">CWC05_06700</name>
</gene>
<comment type="caution">
    <text evidence="2">The sequence shown here is derived from an EMBL/GenBank/DDBJ whole genome shotgun (WGS) entry which is preliminary data.</text>
</comment>
<evidence type="ECO:0000313" key="3">
    <source>
        <dbReference type="Proteomes" id="UP000305874"/>
    </source>
</evidence>
<dbReference type="InterPro" id="IPR014833">
    <property type="entry name" value="TnsA_N"/>
</dbReference>
<protein>
    <recommendedName>
        <fullName evidence="1">TnsA endonuclease N-terminal domain-containing protein</fullName>
    </recommendedName>
</protein>
<feature type="domain" description="TnsA endonuclease N-terminal" evidence="1">
    <location>
        <begin position="73"/>
        <end position="180"/>
    </location>
</feature>
<dbReference type="InterPro" id="IPR011335">
    <property type="entry name" value="Restrct_endonuc-II-like"/>
</dbReference>
<dbReference type="RefSeq" id="WP_138547743.1">
    <property type="nucleotide sequence ID" value="NZ_PNCG01000005.1"/>
</dbReference>
<dbReference type="SUPFAM" id="SSF52980">
    <property type="entry name" value="Restriction endonuclease-like"/>
    <property type="match status" value="1"/>
</dbReference>
<dbReference type="CDD" id="cd22362">
    <property type="entry name" value="TnsA_endonuclease-like"/>
    <property type="match status" value="1"/>
</dbReference>
<dbReference type="AlphaFoldDB" id="A0A5S3Z6N4"/>
<evidence type="ECO:0000313" key="2">
    <source>
        <dbReference type="EMBL" id="TMP87540.1"/>
    </source>
</evidence>
<dbReference type="InterPro" id="IPR011856">
    <property type="entry name" value="tRNA_endonuc-like_dom_sf"/>
</dbReference>
<reference evidence="3" key="2">
    <citation type="submission" date="2019-06" db="EMBL/GenBank/DDBJ databases">
        <title>Co-occurence of chitin degradation, pigmentation and bioactivity in marine Pseudoalteromonas.</title>
        <authorList>
            <person name="Sonnenschein E.C."/>
            <person name="Bech P.K."/>
        </authorList>
    </citation>
    <scope>NUCLEOTIDE SEQUENCE [LARGE SCALE GENOMIC DNA]</scope>
    <source>
        <strain evidence="3">S2897</strain>
    </source>
</reference>
<dbReference type="GO" id="GO:0003676">
    <property type="term" value="F:nucleic acid binding"/>
    <property type="evidence" value="ECO:0007669"/>
    <property type="project" value="InterPro"/>
</dbReference>
<organism evidence="2 3">
    <name type="scientific">Pseudoalteromonas ruthenica</name>
    <dbReference type="NCBI Taxonomy" id="151081"/>
    <lineage>
        <taxon>Bacteria</taxon>
        <taxon>Pseudomonadati</taxon>
        <taxon>Pseudomonadota</taxon>
        <taxon>Gammaproteobacteria</taxon>
        <taxon>Alteromonadales</taxon>
        <taxon>Pseudoalteromonadaceae</taxon>
        <taxon>Pseudoalteromonas</taxon>
    </lineage>
</organism>
<dbReference type="Gene3D" id="3.40.1350.10">
    <property type="match status" value="1"/>
</dbReference>
<evidence type="ECO:0000259" key="1">
    <source>
        <dbReference type="Pfam" id="PF08722"/>
    </source>
</evidence>
<dbReference type="Pfam" id="PF08722">
    <property type="entry name" value="Tn7_TnsA-like_N"/>
    <property type="match status" value="1"/>
</dbReference>
<sequence>MRTLIYIKPPKTVKKYKQWITDISNGDYRSYLTVRDVNKIGRRHWIFCDRQNREVHLLSDGERRMYIELLYKPNTVAIFEQYALDLDETLDIAVELNIFHPRNWKTKEAYVMSTDFLVETVSEDGQTTQLTAYTFKYWDQIFKLNWLDEVEYKSMRTWQKFAIEREFWRRRGVEYRVVTERDATKVQYHNKLFSESAKDLKVSNEKLTEFLTCFCDKWQLAPWLQLQDLIKQVSNTLAISDSYARQLFRFSVLYGFLPIFQECEEHMIRWFRPVSLIQDELEVAA</sequence>